<dbReference type="PROSITE" id="PS00197">
    <property type="entry name" value="2FE2S_FER_1"/>
    <property type="match status" value="1"/>
</dbReference>
<accession>A0A923NAE3</accession>
<proteinExistence type="predicted"/>
<name>A0A923NAE3_9FIRM</name>
<dbReference type="Proteomes" id="UP000644115">
    <property type="component" value="Unassembled WGS sequence"/>
</dbReference>
<evidence type="ECO:0000313" key="1">
    <source>
        <dbReference type="EMBL" id="MBC5998521.1"/>
    </source>
</evidence>
<protein>
    <recommendedName>
        <fullName evidence="3">FAD-binding FR-type domain-containing protein</fullName>
    </recommendedName>
</protein>
<dbReference type="InterPro" id="IPR017938">
    <property type="entry name" value="Riboflavin_synthase-like_b-brl"/>
</dbReference>
<keyword evidence="2" id="KW-1185">Reference proteome</keyword>
<dbReference type="GO" id="GO:0051537">
    <property type="term" value="F:2 iron, 2 sulfur cluster binding"/>
    <property type="evidence" value="ECO:0007669"/>
    <property type="project" value="InterPro"/>
</dbReference>
<reference evidence="1" key="1">
    <citation type="submission" date="2020-08" db="EMBL/GenBank/DDBJ databases">
        <authorList>
            <person name="Liu C."/>
            <person name="Sun Q."/>
        </authorList>
    </citation>
    <scope>NUCLEOTIDE SEQUENCE</scope>
    <source>
        <strain evidence="1">BX16</strain>
    </source>
</reference>
<dbReference type="InterPro" id="IPR006058">
    <property type="entry name" value="2Fe2S_fd_BS"/>
</dbReference>
<dbReference type="EMBL" id="JACRWC010000011">
    <property type="protein sequence ID" value="MBC5998521.1"/>
    <property type="molecule type" value="Genomic_DNA"/>
</dbReference>
<evidence type="ECO:0008006" key="3">
    <source>
        <dbReference type="Google" id="ProtNLM"/>
    </source>
</evidence>
<dbReference type="Gene3D" id="2.40.30.10">
    <property type="entry name" value="Translation factors"/>
    <property type="match status" value="1"/>
</dbReference>
<dbReference type="AlphaFoldDB" id="A0A923NAE3"/>
<dbReference type="PANTHER" id="PTHR43513:SF3">
    <property type="entry name" value="DIHYDROOROTATE DEHYDROGENASE B (NAD(+)), ELECTRON TRANSFER SUBUNIT-RELATED"/>
    <property type="match status" value="1"/>
</dbReference>
<dbReference type="PANTHER" id="PTHR43513">
    <property type="entry name" value="DIHYDROOROTATE DEHYDROGENASE B (NAD(+)), ELECTRON TRANSFER SUBUNIT"/>
    <property type="match status" value="1"/>
</dbReference>
<organism evidence="1 2">
    <name type="scientific">Lentihominibacter faecis</name>
    <dbReference type="NCBI Taxonomy" id="2764712"/>
    <lineage>
        <taxon>Bacteria</taxon>
        <taxon>Bacillati</taxon>
        <taxon>Bacillota</taxon>
        <taxon>Clostridia</taxon>
        <taxon>Peptostreptococcales</taxon>
        <taxon>Anaerovoracaceae</taxon>
        <taxon>Lentihominibacter</taxon>
    </lineage>
</organism>
<dbReference type="InterPro" id="IPR050353">
    <property type="entry name" value="PyrK_electron_transfer"/>
</dbReference>
<gene>
    <name evidence="1" type="ORF">H8876_00595</name>
</gene>
<dbReference type="SUPFAM" id="SSF63380">
    <property type="entry name" value="Riboflavin synthase domain-like"/>
    <property type="match status" value="1"/>
</dbReference>
<evidence type="ECO:0000313" key="2">
    <source>
        <dbReference type="Proteomes" id="UP000644115"/>
    </source>
</evidence>
<dbReference type="RefSeq" id="WP_249286123.1">
    <property type="nucleotide sequence ID" value="NZ_JACRWC010000011.1"/>
</dbReference>
<comment type="caution">
    <text evidence="1">The sequence shown here is derived from an EMBL/GenBank/DDBJ whole genome shotgun (WGS) entry which is preliminary data.</text>
</comment>
<sequence>MTYFNPICADVGTRNCPCPLAETGDCLVCSRLSGARECSCRWAGVCVYNEYMQNGSMVRTKRKARSTEILQRLRQGDDLLMLQLRVPRGFALEASRPGSFLFLKPPGAPEMTSVPVSVMAADVEHESLWVILKIISAKTKALAACEDFLEMRGIYRSGLLGKGAAGMLDLHDPGISVRKRWLILTKGVGFAPAVNLIRWAAGRVDIHVIADPEKVGDDVIRQQFRAWQPEAYRSEGGRFRLEFQSLAKLLEQPAAASPLQQTDSITTAPPATALHTSDSITTALHTSDSHDPDLNAPCLQQTDYDRIFLLASDYYIKRLSAVMKIPPEKLVFCNNFHLCCGEGICGACGHVDAKGNLRKMCKCREFSALDFLLPE</sequence>